<proteinExistence type="predicted"/>
<dbReference type="Pfam" id="PF07873">
    <property type="entry name" value="YabP"/>
    <property type="match status" value="1"/>
</dbReference>
<dbReference type="InterPro" id="IPR012504">
    <property type="entry name" value="Spore_YabP"/>
</dbReference>
<dbReference type="Proteomes" id="UP000325292">
    <property type="component" value="Chromosome"/>
</dbReference>
<keyword evidence="2" id="KW-1185">Reference proteome</keyword>
<evidence type="ECO:0000313" key="2">
    <source>
        <dbReference type="Proteomes" id="UP000325292"/>
    </source>
</evidence>
<dbReference type="Gene3D" id="2.60.40.2000">
    <property type="match status" value="1"/>
</dbReference>
<dbReference type="InterPro" id="IPR038705">
    <property type="entry name" value="YabP_sf"/>
</dbReference>
<dbReference type="InterPro" id="IPR022476">
    <property type="entry name" value="Spore_YabP/YqfC"/>
</dbReference>
<dbReference type="NCBIfam" id="TIGR02892">
    <property type="entry name" value="spore_yabP"/>
    <property type="match status" value="1"/>
</dbReference>
<organism evidence="1 2">
    <name type="scientific">Sulfobacillus thermotolerans</name>
    <dbReference type="NCBI Taxonomy" id="338644"/>
    <lineage>
        <taxon>Bacteria</taxon>
        <taxon>Bacillati</taxon>
        <taxon>Bacillota</taxon>
        <taxon>Clostridia</taxon>
        <taxon>Eubacteriales</taxon>
        <taxon>Clostridiales Family XVII. Incertae Sedis</taxon>
        <taxon>Sulfobacillus</taxon>
    </lineage>
</organism>
<reference evidence="1 2" key="1">
    <citation type="journal article" date="2019" name="Sci. Rep.">
        <title>Sulfobacillus thermotolerans: new insights into resistance and metabolic capacities of acidophilic chemolithotrophs.</title>
        <authorList>
            <person name="Panyushkina A.E."/>
            <person name="Babenko V.V."/>
            <person name="Nikitina A.S."/>
            <person name="Selezneva O.V."/>
            <person name="Tsaplina I.A."/>
            <person name="Letarova M.A."/>
            <person name="Kostryukova E.S."/>
            <person name="Letarov A.V."/>
        </authorList>
    </citation>
    <scope>NUCLEOTIDE SEQUENCE [LARGE SCALE GENOMIC DNA]</scope>
    <source>
        <strain evidence="1 2">Kr1</strain>
    </source>
</reference>
<evidence type="ECO:0000313" key="1">
    <source>
        <dbReference type="EMBL" id="AUW92806.1"/>
    </source>
</evidence>
<protein>
    <submittedName>
        <fullName evidence="1">Sporulation protein YabP</fullName>
    </submittedName>
</protein>
<dbReference type="PIRSF" id="PIRSF011576">
    <property type="entry name" value="YabP"/>
    <property type="match status" value="1"/>
</dbReference>
<gene>
    <name evidence="1" type="ORF">BXT84_01580</name>
</gene>
<name>A0ABM6RN61_9FIRM</name>
<accession>A0ABM6RN61</accession>
<dbReference type="RefSeq" id="WP_103376074.1">
    <property type="nucleotide sequence ID" value="NZ_CP133983.1"/>
</dbReference>
<sequence length="94" mass="10789">MAEDRHEKNRAHLVQLVNRAQLTIEGVQHVENFDDDAIILSTDMGMMTVKGRGLRILQLDLESGHFVAEGEVDALSYSRKRPGKSENTWTRLWR</sequence>
<dbReference type="EMBL" id="CP019454">
    <property type="protein sequence ID" value="AUW92806.1"/>
    <property type="molecule type" value="Genomic_DNA"/>
</dbReference>